<keyword evidence="1" id="KW-0472">Membrane</keyword>
<accession>A0A1L9T892</accession>
<reference evidence="3" key="1">
    <citation type="journal article" date="2017" name="Genome Biol.">
        <title>Comparative genomics reveals high biological diversity and specific adaptations in the industrially and medically important fungal genus Aspergillus.</title>
        <authorList>
            <person name="de Vries R.P."/>
            <person name="Riley R."/>
            <person name="Wiebenga A."/>
            <person name="Aguilar-Osorio G."/>
            <person name="Amillis S."/>
            <person name="Uchima C.A."/>
            <person name="Anderluh G."/>
            <person name="Asadollahi M."/>
            <person name="Askin M."/>
            <person name="Barry K."/>
            <person name="Battaglia E."/>
            <person name="Bayram O."/>
            <person name="Benocci T."/>
            <person name="Braus-Stromeyer S.A."/>
            <person name="Caldana C."/>
            <person name="Canovas D."/>
            <person name="Cerqueira G.C."/>
            <person name="Chen F."/>
            <person name="Chen W."/>
            <person name="Choi C."/>
            <person name="Clum A."/>
            <person name="Dos Santos R.A."/>
            <person name="Damasio A.R."/>
            <person name="Diallinas G."/>
            <person name="Emri T."/>
            <person name="Fekete E."/>
            <person name="Flipphi M."/>
            <person name="Freyberg S."/>
            <person name="Gallo A."/>
            <person name="Gournas C."/>
            <person name="Habgood R."/>
            <person name="Hainaut M."/>
            <person name="Harispe M.L."/>
            <person name="Henrissat B."/>
            <person name="Hilden K.S."/>
            <person name="Hope R."/>
            <person name="Hossain A."/>
            <person name="Karabika E."/>
            <person name="Karaffa L."/>
            <person name="Karanyi Z."/>
            <person name="Krasevec N."/>
            <person name="Kuo A."/>
            <person name="Kusch H."/>
            <person name="LaButti K."/>
            <person name="Lagendijk E.L."/>
            <person name="Lapidus A."/>
            <person name="Levasseur A."/>
            <person name="Lindquist E."/>
            <person name="Lipzen A."/>
            <person name="Logrieco A.F."/>
            <person name="MacCabe A."/>
            <person name="Maekelae M.R."/>
            <person name="Malavazi I."/>
            <person name="Melin P."/>
            <person name="Meyer V."/>
            <person name="Mielnichuk N."/>
            <person name="Miskei M."/>
            <person name="Molnar A.P."/>
            <person name="Mule G."/>
            <person name="Ngan C.Y."/>
            <person name="Orejas M."/>
            <person name="Orosz E."/>
            <person name="Ouedraogo J.P."/>
            <person name="Overkamp K.M."/>
            <person name="Park H.-S."/>
            <person name="Perrone G."/>
            <person name="Piumi F."/>
            <person name="Punt P.J."/>
            <person name="Ram A.F."/>
            <person name="Ramon A."/>
            <person name="Rauscher S."/>
            <person name="Record E."/>
            <person name="Riano-Pachon D.M."/>
            <person name="Robert V."/>
            <person name="Roehrig J."/>
            <person name="Ruller R."/>
            <person name="Salamov A."/>
            <person name="Salih N.S."/>
            <person name="Samson R.A."/>
            <person name="Sandor E."/>
            <person name="Sanguinetti M."/>
            <person name="Schuetze T."/>
            <person name="Sepcic K."/>
            <person name="Shelest E."/>
            <person name="Sherlock G."/>
            <person name="Sophianopoulou V."/>
            <person name="Squina F.M."/>
            <person name="Sun H."/>
            <person name="Susca A."/>
            <person name="Todd R.B."/>
            <person name="Tsang A."/>
            <person name="Unkles S.E."/>
            <person name="van de Wiele N."/>
            <person name="van Rossen-Uffink D."/>
            <person name="Oliveira J.V."/>
            <person name="Vesth T.C."/>
            <person name="Visser J."/>
            <person name="Yu J.-H."/>
            <person name="Zhou M."/>
            <person name="Andersen M.R."/>
            <person name="Archer D.B."/>
            <person name="Baker S.E."/>
            <person name="Benoit I."/>
            <person name="Brakhage A.A."/>
            <person name="Braus G.H."/>
            <person name="Fischer R."/>
            <person name="Frisvad J.C."/>
            <person name="Goldman G.H."/>
            <person name="Houbraken J."/>
            <person name="Oakley B."/>
            <person name="Pocsi I."/>
            <person name="Scazzocchio C."/>
            <person name="Seiboth B."/>
            <person name="vanKuyk P.A."/>
            <person name="Wortman J."/>
            <person name="Dyer P.S."/>
            <person name="Grigoriev I.V."/>
        </authorList>
    </citation>
    <scope>NUCLEOTIDE SEQUENCE [LARGE SCALE GENOMIC DNA]</scope>
    <source>
        <strain evidence="3">CBS 593.65</strain>
    </source>
</reference>
<keyword evidence="1" id="KW-0812">Transmembrane</keyword>
<feature type="transmembrane region" description="Helical" evidence="1">
    <location>
        <begin position="280"/>
        <end position="300"/>
    </location>
</feature>
<proteinExistence type="predicted"/>
<evidence type="ECO:0000256" key="1">
    <source>
        <dbReference type="SAM" id="Phobius"/>
    </source>
</evidence>
<keyword evidence="3" id="KW-1185">Reference proteome</keyword>
<evidence type="ECO:0000313" key="2">
    <source>
        <dbReference type="EMBL" id="OJJ55605.1"/>
    </source>
</evidence>
<dbReference type="EMBL" id="KV878592">
    <property type="protein sequence ID" value="OJJ55605.1"/>
    <property type="molecule type" value="Genomic_DNA"/>
</dbReference>
<evidence type="ECO:0000313" key="3">
    <source>
        <dbReference type="Proteomes" id="UP000184356"/>
    </source>
</evidence>
<keyword evidence="1" id="KW-1133">Transmembrane helix</keyword>
<dbReference type="VEuPathDB" id="FungiDB:ASPSYDRAFT_92733"/>
<dbReference type="RefSeq" id="XP_040699411.1">
    <property type="nucleotide sequence ID" value="XM_040852723.1"/>
</dbReference>
<dbReference type="Proteomes" id="UP000184356">
    <property type="component" value="Unassembled WGS sequence"/>
</dbReference>
<dbReference type="OrthoDB" id="5428890at2759"/>
<dbReference type="AlphaFoldDB" id="A0A1L9T892"/>
<protein>
    <submittedName>
        <fullName evidence="2">Uncharacterized protein</fullName>
    </submittedName>
</protein>
<dbReference type="GeneID" id="63768796"/>
<gene>
    <name evidence="2" type="ORF">ASPSYDRAFT_92733</name>
</gene>
<sequence>MLHHGRGNSFIDFRKLTQVYRSRTPGNNAAHPDSLALNVVEYALFQKIGVKITFVNNIVDHLDFDITTKELSILAWPSFFRVNLADGAGNRTGVPLANLYDTALCHFCRYALDFQVLTLRLFTCRLAKGLRASASEPTIFEEVILSMRLLFSRWKESRKMFRERVGQEEQPVDPFLGGCVSPINARNAQRAFRSHLLPVFHRHPEPMQYFNNTDFRDYALDPERWDRLRDRRTCSAAAEFPVFADRLRALQAFINSQPLDGFRELVGDRRNKVEMTKFRVSLAVVAITAIGVVATIATTFSK</sequence>
<organism evidence="2 3">
    <name type="scientific">Aspergillus sydowii CBS 593.65</name>
    <dbReference type="NCBI Taxonomy" id="1036612"/>
    <lineage>
        <taxon>Eukaryota</taxon>
        <taxon>Fungi</taxon>
        <taxon>Dikarya</taxon>
        <taxon>Ascomycota</taxon>
        <taxon>Pezizomycotina</taxon>
        <taxon>Eurotiomycetes</taxon>
        <taxon>Eurotiomycetidae</taxon>
        <taxon>Eurotiales</taxon>
        <taxon>Aspergillaceae</taxon>
        <taxon>Aspergillus</taxon>
        <taxon>Aspergillus subgen. Nidulantes</taxon>
    </lineage>
</organism>
<name>A0A1L9T892_9EURO</name>